<reference evidence="2 3" key="1">
    <citation type="submission" date="2018-09" db="EMBL/GenBank/DDBJ databases">
        <authorList>
            <person name="Le Fleche-Mateos A."/>
        </authorList>
    </citation>
    <scope>NUCLEOTIDE SEQUENCE [LARGE SCALE GENOMIC DNA]</scope>
    <source>
        <strain evidence="2 3">DSM 27399</strain>
    </source>
</reference>
<dbReference type="PROSITE" id="PS51257">
    <property type="entry name" value="PROKAR_LIPOPROTEIN"/>
    <property type="match status" value="1"/>
</dbReference>
<evidence type="ECO:0000313" key="3">
    <source>
        <dbReference type="Proteomes" id="UP000284908"/>
    </source>
</evidence>
<proteinExistence type="predicted"/>
<feature type="chain" id="PRO_5019054912" evidence="1">
    <location>
        <begin position="25"/>
        <end position="178"/>
    </location>
</feature>
<gene>
    <name evidence="2" type="ORF">D6C13_15655</name>
</gene>
<dbReference type="InterPro" id="IPR024409">
    <property type="entry name" value="DUF3833"/>
</dbReference>
<dbReference type="RefSeq" id="WP_120133643.1">
    <property type="nucleotide sequence ID" value="NZ_RAHH01000018.1"/>
</dbReference>
<name>A0A419N6T4_9GAMM</name>
<keyword evidence="1" id="KW-0732">Signal</keyword>
<keyword evidence="3" id="KW-1185">Reference proteome</keyword>
<evidence type="ECO:0000256" key="1">
    <source>
        <dbReference type="SAM" id="SignalP"/>
    </source>
</evidence>
<accession>A0A419N6T4</accession>
<organism evidence="2 3">
    <name type="scientific">Rahnella woolbedingensis</name>
    <dbReference type="NCBI Taxonomy" id="1510574"/>
    <lineage>
        <taxon>Bacteria</taxon>
        <taxon>Pseudomonadati</taxon>
        <taxon>Pseudomonadota</taxon>
        <taxon>Gammaproteobacteria</taxon>
        <taxon>Enterobacterales</taxon>
        <taxon>Yersiniaceae</taxon>
        <taxon>Rahnella</taxon>
    </lineage>
</organism>
<sequence>MPVFRKVFFTLLMGCVLILSGCKANIEDYAQAQPKLDIFTWFAGESRAYGMVQDHSNKQTRRFTAKIRGDVAGNTLTLHEDFVYDDGEKQTRVWHIRKLADGSYTGTAGDIIGTATGHSAGNAFNWKYVMDVKSGDSTYRLTFDDWIYQQDEQHLFNVTSLTKFGVEVARVSIFFEKK</sequence>
<evidence type="ECO:0000313" key="2">
    <source>
        <dbReference type="EMBL" id="RJT42950.1"/>
    </source>
</evidence>
<dbReference type="AlphaFoldDB" id="A0A419N6T4"/>
<dbReference type="EMBL" id="RAHH01000018">
    <property type="protein sequence ID" value="RJT42950.1"/>
    <property type="molecule type" value="Genomic_DNA"/>
</dbReference>
<dbReference type="Pfam" id="PF12915">
    <property type="entry name" value="DUF3833"/>
    <property type="match status" value="1"/>
</dbReference>
<comment type="caution">
    <text evidence="2">The sequence shown here is derived from an EMBL/GenBank/DDBJ whole genome shotgun (WGS) entry which is preliminary data.</text>
</comment>
<dbReference type="Proteomes" id="UP000284908">
    <property type="component" value="Unassembled WGS sequence"/>
</dbReference>
<feature type="signal peptide" evidence="1">
    <location>
        <begin position="1"/>
        <end position="24"/>
    </location>
</feature>
<protein>
    <submittedName>
        <fullName evidence="2">DUF3833 domain-containing protein</fullName>
    </submittedName>
</protein>
<dbReference type="OrthoDB" id="5296954at2"/>